<accession>A0A4S8LWX1</accession>
<name>A0A4S8LWX1_DENBC</name>
<dbReference type="Proteomes" id="UP000297245">
    <property type="component" value="Unassembled WGS sequence"/>
</dbReference>
<sequence length="193" mass="21431">MHSQSRRRAQGKTQWGLDPFGISCCEELSAICDSSVLLSQFPSTYPFTSNVSSIHAASSPSPSTYIFNPLAPQIKTLSVYGVCEEMVMNLVSRCPNLLYFKSDVELEQEWIAEYLGRSGVEIESGSVDSIVEKGADKNDLRSEVDQEPVVEWDLTALVGIWGNEEKERDVQRKRLRCALHPGCADVPSRTALD</sequence>
<reference evidence="1 2" key="1">
    <citation type="journal article" date="2019" name="Nat. Ecol. Evol.">
        <title>Megaphylogeny resolves global patterns of mushroom evolution.</title>
        <authorList>
            <person name="Varga T."/>
            <person name="Krizsan K."/>
            <person name="Foldi C."/>
            <person name="Dima B."/>
            <person name="Sanchez-Garcia M."/>
            <person name="Sanchez-Ramirez S."/>
            <person name="Szollosi G.J."/>
            <person name="Szarkandi J.G."/>
            <person name="Papp V."/>
            <person name="Albert L."/>
            <person name="Andreopoulos W."/>
            <person name="Angelini C."/>
            <person name="Antonin V."/>
            <person name="Barry K.W."/>
            <person name="Bougher N.L."/>
            <person name="Buchanan P."/>
            <person name="Buyck B."/>
            <person name="Bense V."/>
            <person name="Catcheside P."/>
            <person name="Chovatia M."/>
            <person name="Cooper J."/>
            <person name="Damon W."/>
            <person name="Desjardin D."/>
            <person name="Finy P."/>
            <person name="Geml J."/>
            <person name="Haridas S."/>
            <person name="Hughes K."/>
            <person name="Justo A."/>
            <person name="Karasinski D."/>
            <person name="Kautmanova I."/>
            <person name="Kiss B."/>
            <person name="Kocsube S."/>
            <person name="Kotiranta H."/>
            <person name="LaButti K.M."/>
            <person name="Lechner B.E."/>
            <person name="Liimatainen K."/>
            <person name="Lipzen A."/>
            <person name="Lukacs Z."/>
            <person name="Mihaltcheva S."/>
            <person name="Morgado L.N."/>
            <person name="Niskanen T."/>
            <person name="Noordeloos M.E."/>
            <person name="Ohm R.A."/>
            <person name="Ortiz-Santana B."/>
            <person name="Ovrebo C."/>
            <person name="Racz N."/>
            <person name="Riley R."/>
            <person name="Savchenko A."/>
            <person name="Shiryaev A."/>
            <person name="Soop K."/>
            <person name="Spirin V."/>
            <person name="Szebenyi C."/>
            <person name="Tomsovsky M."/>
            <person name="Tulloss R.E."/>
            <person name="Uehling J."/>
            <person name="Grigoriev I.V."/>
            <person name="Vagvolgyi C."/>
            <person name="Papp T."/>
            <person name="Martin F.M."/>
            <person name="Miettinen O."/>
            <person name="Hibbett D.S."/>
            <person name="Nagy L.G."/>
        </authorList>
    </citation>
    <scope>NUCLEOTIDE SEQUENCE [LARGE SCALE GENOMIC DNA]</scope>
    <source>
        <strain evidence="1 2">CBS 962.96</strain>
    </source>
</reference>
<evidence type="ECO:0000313" key="2">
    <source>
        <dbReference type="Proteomes" id="UP000297245"/>
    </source>
</evidence>
<organism evidence="1 2">
    <name type="scientific">Dendrothele bispora (strain CBS 962.96)</name>
    <dbReference type="NCBI Taxonomy" id="1314807"/>
    <lineage>
        <taxon>Eukaryota</taxon>
        <taxon>Fungi</taxon>
        <taxon>Dikarya</taxon>
        <taxon>Basidiomycota</taxon>
        <taxon>Agaricomycotina</taxon>
        <taxon>Agaricomycetes</taxon>
        <taxon>Agaricomycetidae</taxon>
        <taxon>Agaricales</taxon>
        <taxon>Agaricales incertae sedis</taxon>
        <taxon>Dendrothele</taxon>
    </lineage>
</organism>
<evidence type="ECO:0000313" key="1">
    <source>
        <dbReference type="EMBL" id="THU93608.1"/>
    </source>
</evidence>
<dbReference type="AlphaFoldDB" id="A0A4S8LWX1"/>
<dbReference type="EMBL" id="ML179245">
    <property type="protein sequence ID" value="THU93608.1"/>
    <property type="molecule type" value="Genomic_DNA"/>
</dbReference>
<feature type="non-terminal residue" evidence="1">
    <location>
        <position position="193"/>
    </location>
</feature>
<protein>
    <submittedName>
        <fullName evidence="1">Uncharacterized protein</fullName>
    </submittedName>
</protein>
<proteinExistence type="predicted"/>
<gene>
    <name evidence="1" type="ORF">K435DRAFT_779793</name>
</gene>
<keyword evidence="2" id="KW-1185">Reference proteome</keyword>